<comment type="function">
    <text evidence="10">Catalyzes the transfer of an acyl group from acyl-phosphate (acyl-PO(4)) to glycerol-3-phosphate (G3P) to form lysophosphatidic acid (LPA). This enzyme utilizes acyl-phosphate as fatty acyl donor, but not acyl-CoA or acyl-ACP.</text>
</comment>
<keyword evidence="5 10" id="KW-1133">Transmembrane helix</keyword>
<evidence type="ECO:0000313" key="12">
    <source>
        <dbReference type="Proteomes" id="UP001314903"/>
    </source>
</evidence>
<comment type="subcellular location">
    <subcellularLocation>
        <location evidence="10">Cell membrane</location>
        <topology evidence="10">Multi-pass membrane protein</topology>
    </subcellularLocation>
</comment>
<comment type="catalytic activity">
    <reaction evidence="10">
        <text>an acyl phosphate + sn-glycerol 3-phosphate = a 1-acyl-sn-glycero-3-phosphate + phosphate</text>
        <dbReference type="Rhea" id="RHEA:34075"/>
        <dbReference type="ChEBI" id="CHEBI:43474"/>
        <dbReference type="ChEBI" id="CHEBI:57597"/>
        <dbReference type="ChEBI" id="CHEBI:57970"/>
        <dbReference type="ChEBI" id="CHEBI:59918"/>
        <dbReference type="EC" id="2.3.1.275"/>
    </reaction>
</comment>
<dbReference type="NCBIfam" id="TIGR00023">
    <property type="entry name" value="glycerol-3-phosphate 1-O-acyltransferase PlsY"/>
    <property type="match status" value="1"/>
</dbReference>
<dbReference type="PANTHER" id="PTHR30309">
    <property type="entry name" value="INNER MEMBRANE PROTEIN YGIH"/>
    <property type="match status" value="1"/>
</dbReference>
<keyword evidence="12" id="KW-1185">Reference proteome</keyword>
<evidence type="ECO:0000313" key="11">
    <source>
        <dbReference type="EMBL" id="MBP2026658.1"/>
    </source>
</evidence>
<keyword evidence="4 10" id="KW-0812">Transmembrane</keyword>
<evidence type="ECO:0000256" key="5">
    <source>
        <dbReference type="ARBA" id="ARBA00022989"/>
    </source>
</evidence>
<reference evidence="11 12" key="1">
    <citation type="submission" date="2021-03" db="EMBL/GenBank/DDBJ databases">
        <title>Genomic Encyclopedia of Type Strains, Phase IV (KMG-IV): sequencing the most valuable type-strain genomes for metagenomic binning, comparative biology and taxonomic classification.</title>
        <authorList>
            <person name="Goeker M."/>
        </authorList>
    </citation>
    <scope>NUCLEOTIDE SEQUENCE [LARGE SCALE GENOMIC DNA]</scope>
    <source>
        <strain evidence="11 12">DSM 27512</strain>
    </source>
</reference>
<evidence type="ECO:0000256" key="1">
    <source>
        <dbReference type="ARBA" id="ARBA00022475"/>
    </source>
</evidence>
<dbReference type="EMBL" id="JAGGLI010000003">
    <property type="protein sequence ID" value="MBP2026658.1"/>
    <property type="molecule type" value="Genomic_DNA"/>
</dbReference>
<feature type="transmembrane region" description="Helical" evidence="10">
    <location>
        <begin position="163"/>
        <end position="180"/>
    </location>
</feature>
<dbReference type="HAMAP" id="MF_01043">
    <property type="entry name" value="PlsY"/>
    <property type="match status" value="1"/>
</dbReference>
<comment type="caution">
    <text evidence="11">The sequence shown here is derived from an EMBL/GenBank/DDBJ whole genome shotgun (WGS) entry which is preliminary data.</text>
</comment>
<keyword evidence="2 10" id="KW-0444">Lipid biosynthesis</keyword>
<sequence>MMDMTFIVLGILIAYLIGNISPSYIIGKKYGKIDIREHGSGNAGATNALRILGKKFALIVFLADMGKGILGGLVGYYLGGQDLASITVIAVVFGHVFPVFLGFKGGKGVATSIGAMIVIAPIFTIIATLLGVALIFKFRYVSLGSITGIAILPLLIYSGRGELRVIITALILTCFVIYTHRENISRLLKGKERKIGEKA</sequence>
<evidence type="ECO:0000256" key="2">
    <source>
        <dbReference type="ARBA" id="ARBA00022516"/>
    </source>
</evidence>
<comment type="subunit">
    <text evidence="10">Probably interacts with PlsX.</text>
</comment>
<organism evidence="11 12">
    <name type="scientific">Acetoanaerobium pronyense</name>
    <dbReference type="NCBI Taxonomy" id="1482736"/>
    <lineage>
        <taxon>Bacteria</taxon>
        <taxon>Bacillati</taxon>
        <taxon>Bacillota</taxon>
        <taxon>Clostridia</taxon>
        <taxon>Peptostreptococcales</taxon>
        <taxon>Filifactoraceae</taxon>
        <taxon>Acetoanaerobium</taxon>
    </lineage>
</organism>
<dbReference type="EC" id="2.3.1.275" evidence="10"/>
<keyword evidence="1 10" id="KW-1003">Cell membrane</keyword>
<dbReference type="PANTHER" id="PTHR30309:SF0">
    <property type="entry name" value="GLYCEROL-3-PHOSPHATE ACYLTRANSFERASE-RELATED"/>
    <property type="match status" value="1"/>
</dbReference>
<gene>
    <name evidence="10" type="primary">plsY</name>
    <name evidence="11" type="ORF">J2Z35_000447</name>
</gene>
<feature type="transmembrane region" description="Helical" evidence="10">
    <location>
        <begin position="113"/>
        <end position="134"/>
    </location>
</feature>
<dbReference type="SMART" id="SM01207">
    <property type="entry name" value="G3P_acyltransf"/>
    <property type="match status" value="1"/>
</dbReference>
<feature type="transmembrane region" description="Helical" evidence="10">
    <location>
        <begin position="56"/>
        <end position="77"/>
    </location>
</feature>
<proteinExistence type="inferred from homology"/>
<evidence type="ECO:0000256" key="7">
    <source>
        <dbReference type="ARBA" id="ARBA00023136"/>
    </source>
</evidence>
<comment type="similarity">
    <text evidence="10">Belongs to the PlsY family.</text>
</comment>
<keyword evidence="6 10" id="KW-0443">Lipid metabolism</keyword>
<dbReference type="InterPro" id="IPR003811">
    <property type="entry name" value="G3P_acylTferase_PlsY"/>
</dbReference>
<dbReference type="Proteomes" id="UP001314903">
    <property type="component" value="Unassembled WGS sequence"/>
</dbReference>
<keyword evidence="9 10" id="KW-1208">Phospholipid metabolism</keyword>
<keyword evidence="11" id="KW-0012">Acyltransferase</keyword>
<evidence type="ECO:0000256" key="8">
    <source>
        <dbReference type="ARBA" id="ARBA00023209"/>
    </source>
</evidence>
<comment type="pathway">
    <text evidence="10">Lipid metabolism; phospholipid metabolism.</text>
</comment>
<dbReference type="GO" id="GO:0004366">
    <property type="term" value="F:glycerol-3-phosphate O-acyltransferase activity"/>
    <property type="evidence" value="ECO:0007669"/>
    <property type="project" value="UniProtKB-EC"/>
</dbReference>
<feature type="transmembrane region" description="Helical" evidence="10">
    <location>
        <begin position="140"/>
        <end position="156"/>
    </location>
</feature>
<keyword evidence="7 10" id="KW-0472">Membrane</keyword>
<evidence type="ECO:0000256" key="6">
    <source>
        <dbReference type="ARBA" id="ARBA00023098"/>
    </source>
</evidence>
<evidence type="ECO:0000256" key="10">
    <source>
        <dbReference type="HAMAP-Rule" id="MF_01043"/>
    </source>
</evidence>
<keyword evidence="3 10" id="KW-0808">Transferase</keyword>
<feature type="transmembrane region" description="Helical" evidence="10">
    <location>
        <begin position="83"/>
        <end position="101"/>
    </location>
</feature>
<accession>A0ABS4KFW5</accession>
<name>A0ABS4KFW5_9FIRM</name>
<dbReference type="Pfam" id="PF02660">
    <property type="entry name" value="G3P_acyltransf"/>
    <property type="match status" value="1"/>
</dbReference>
<evidence type="ECO:0000256" key="9">
    <source>
        <dbReference type="ARBA" id="ARBA00023264"/>
    </source>
</evidence>
<keyword evidence="8 10" id="KW-0594">Phospholipid biosynthesis</keyword>
<feature type="transmembrane region" description="Helical" evidence="10">
    <location>
        <begin position="6"/>
        <end position="26"/>
    </location>
</feature>
<evidence type="ECO:0000256" key="3">
    <source>
        <dbReference type="ARBA" id="ARBA00022679"/>
    </source>
</evidence>
<evidence type="ECO:0000256" key="4">
    <source>
        <dbReference type="ARBA" id="ARBA00022692"/>
    </source>
</evidence>
<protein>
    <recommendedName>
        <fullName evidence="10">Glycerol-3-phosphate acyltransferase</fullName>
    </recommendedName>
    <alternativeName>
        <fullName evidence="10">Acyl-PO4 G3P acyltransferase</fullName>
    </alternativeName>
    <alternativeName>
        <fullName evidence="10">Acyl-phosphate--glycerol-3-phosphate acyltransferase</fullName>
    </alternativeName>
    <alternativeName>
        <fullName evidence="10">G3P acyltransferase</fullName>
        <shortName evidence="10">GPAT</shortName>
        <ecNumber evidence="10">2.3.1.275</ecNumber>
    </alternativeName>
    <alternativeName>
        <fullName evidence="10">Lysophosphatidic acid synthase</fullName>
        <shortName evidence="10">LPA synthase</shortName>
    </alternativeName>
</protein>